<evidence type="ECO:0000256" key="7">
    <source>
        <dbReference type="ARBA" id="ARBA00022741"/>
    </source>
</evidence>
<dbReference type="PROSITE" id="PS50893">
    <property type="entry name" value="ABC_TRANSPORTER_2"/>
    <property type="match status" value="1"/>
</dbReference>
<keyword evidence="10" id="KW-0813">Transport</keyword>
<evidence type="ECO:0000256" key="3">
    <source>
        <dbReference type="ARBA" id="ARBA00005417"/>
    </source>
</evidence>
<dbReference type="GO" id="GO:0022857">
    <property type="term" value="F:transmembrane transporter activity"/>
    <property type="evidence" value="ECO:0007669"/>
    <property type="project" value="TreeGrafter"/>
</dbReference>
<keyword evidence="16" id="KW-1185">Reference proteome</keyword>
<dbReference type="GO" id="GO:0006865">
    <property type="term" value="P:amino acid transport"/>
    <property type="evidence" value="ECO:0007669"/>
    <property type="project" value="UniProtKB-KW"/>
</dbReference>
<evidence type="ECO:0000256" key="5">
    <source>
        <dbReference type="ARBA" id="ARBA00022475"/>
    </source>
</evidence>
<dbReference type="GO" id="GO:0005886">
    <property type="term" value="C:plasma membrane"/>
    <property type="evidence" value="ECO:0007669"/>
    <property type="project" value="UniProtKB-SubCell"/>
</dbReference>
<evidence type="ECO:0000256" key="12">
    <source>
        <dbReference type="ARBA" id="ARBA00023306"/>
    </source>
</evidence>
<evidence type="ECO:0000256" key="8">
    <source>
        <dbReference type="ARBA" id="ARBA00022840"/>
    </source>
</evidence>
<comment type="similarity">
    <text evidence="3 13">Belongs to the ABC transporter superfamily.</text>
</comment>
<dbReference type="InterPro" id="IPR027417">
    <property type="entry name" value="P-loop_NTPase"/>
</dbReference>
<dbReference type="InterPro" id="IPR003439">
    <property type="entry name" value="ABC_transporter-like_ATP-bd"/>
</dbReference>
<comment type="subunit">
    <text evidence="13">Homodimer. Forms a membrane-associated complex with FtsX.</text>
</comment>
<dbReference type="SMART" id="SM00382">
    <property type="entry name" value="AAA"/>
    <property type="match status" value="1"/>
</dbReference>
<dbReference type="InterPro" id="IPR015854">
    <property type="entry name" value="ABC_transpr_LolD-like"/>
</dbReference>
<comment type="caution">
    <text evidence="15">The sequence shown here is derived from an EMBL/GenBank/DDBJ whole genome shotgun (WGS) entry which is preliminary data.</text>
</comment>
<evidence type="ECO:0000256" key="2">
    <source>
        <dbReference type="ARBA" id="ARBA00004202"/>
    </source>
</evidence>
<feature type="domain" description="ABC transporter" evidence="14">
    <location>
        <begin position="2"/>
        <end position="237"/>
    </location>
</feature>
<evidence type="ECO:0000256" key="1">
    <source>
        <dbReference type="ARBA" id="ARBA00002579"/>
    </source>
</evidence>
<dbReference type="OrthoDB" id="8524638at2"/>
<dbReference type="Pfam" id="PF00005">
    <property type="entry name" value="ABC_tran"/>
    <property type="match status" value="1"/>
</dbReference>
<evidence type="ECO:0000256" key="11">
    <source>
        <dbReference type="ARBA" id="ARBA00023136"/>
    </source>
</evidence>
<keyword evidence="9" id="KW-1278">Translocase</keyword>
<organism evidence="15 16">
    <name type="scientific">Methylotenera oryzisoli</name>
    <dbReference type="NCBI Taxonomy" id="2080758"/>
    <lineage>
        <taxon>Bacteria</taxon>
        <taxon>Pseudomonadati</taxon>
        <taxon>Pseudomonadota</taxon>
        <taxon>Betaproteobacteria</taxon>
        <taxon>Nitrosomonadales</taxon>
        <taxon>Methylophilaceae</taxon>
        <taxon>Methylotenera</taxon>
    </lineage>
</organism>
<evidence type="ECO:0000256" key="9">
    <source>
        <dbReference type="ARBA" id="ARBA00022967"/>
    </source>
</evidence>
<gene>
    <name evidence="13 15" type="primary">ftsE</name>
    <name evidence="15" type="ORF">C3Y98_09965</name>
</gene>
<evidence type="ECO:0000259" key="14">
    <source>
        <dbReference type="PROSITE" id="PS50893"/>
    </source>
</evidence>
<reference evidence="15 16" key="1">
    <citation type="submission" date="2018-02" db="EMBL/GenBank/DDBJ databases">
        <title>A novel lanthanide dependent methylotroph, Methylotenera sp. La3113.</title>
        <authorList>
            <person name="Lv H."/>
            <person name="Tani A."/>
        </authorList>
    </citation>
    <scope>NUCLEOTIDE SEQUENCE [LARGE SCALE GENOMIC DNA]</scope>
    <source>
        <strain evidence="15 16">La3113</strain>
    </source>
</reference>
<dbReference type="PANTHER" id="PTHR24220">
    <property type="entry name" value="IMPORT ATP-BINDING PROTEIN"/>
    <property type="match status" value="1"/>
</dbReference>
<dbReference type="InterPro" id="IPR005286">
    <property type="entry name" value="Cell_div_FtsE"/>
</dbReference>
<dbReference type="PROSITE" id="PS00211">
    <property type="entry name" value="ABC_TRANSPORTER_1"/>
    <property type="match status" value="1"/>
</dbReference>
<evidence type="ECO:0000256" key="10">
    <source>
        <dbReference type="ARBA" id="ARBA00022970"/>
    </source>
</evidence>
<dbReference type="GO" id="GO:0016887">
    <property type="term" value="F:ATP hydrolysis activity"/>
    <property type="evidence" value="ECO:0007669"/>
    <property type="project" value="InterPro"/>
</dbReference>
<sequence>MIQFDKVTKRYPGSDEILKNISFNIDAGEFVFLTGHSGAGKSTLLKLIAATERPTSGTVLIANQNVSQLKPSAIPFLRRRFGLIFQDHKLLYDRNCFENVILPLHINGISGQEAAKRVRAALDKVGLLHKEKAMPITLSGGEQQRLAIARAVVSRPSILLADEPTGNLDASYAADIMAIFYAFNQVGVTVIMSTHDALGMSTAQNRVLHINQGSLSEPLLNTSNFNQESSSIERFTS</sequence>
<dbReference type="EMBL" id="PQVH01000012">
    <property type="protein sequence ID" value="TFW70629.1"/>
    <property type="molecule type" value="Genomic_DNA"/>
</dbReference>
<evidence type="ECO:0000313" key="15">
    <source>
        <dbReference type="EMBL" id="TFW70629.1"/>
    </source>
</evidence>
<evidence type="ECO:0000256" key="6">
    <source>
        <dbReference type="ARBA" id="ARBA00022618"/>
    </source>
</evidence>
<dbReference type="FunFam" id="3.40.50.300:FF:000056">
    <property type="entry name" value="Cell division ATP-binding protein FtsE"/>
    <property type="match status" value="1"/>
</dbReference>
<evidence type="ECO:0000256" key="13">
    <source>
        <dbReference type="RuleBase" id="RU365094"/>
    </source>
</evidence>
<dbReference type="GO" id="GO:0051301">
    <property type="term" value="P:cell division"/>
    <property type="evidence" value="ECO:0007669"/>
    <property type="project" value="UniProtKB-UniRule"/>
</dbReference>
<dbReference type="Gene3D" id="3.40.50.300">
    <property type="entry name" value="P-loop containing nucleotide triphosphate hydrolases"/>
    <property type="match status" value="1"/>
</dbReference>
<keyword evidence="12 13" id="KW-0131">Cell cycle</keyword>
<name>A0A4Y9VQ47_9PROT</name>
<keyword evidence="5 13" id="KW-1003">Cell membrane</keyword>
<accession>A0A4Y9VQ47</accession>
<protein>
    <recommendedName>
        <fullName evidence="4 13">Cell division ATP-binding protein FtsE</fullName>
    </recommendedName>
</protein>
<proteinExistence type="inferred from homology"/>
<comment type="subcellular location">
    <subcellularLocation>
        <location evidence="13">Cell inner membrane</location>
        <topology evidence="13">Peripheral membrane protein</topology>
        <orientation evidence="13">Cytoplasmic side</orientation>
    </subcellularLocation>
    <subcellularLocation>
        <location evidence="2">Cell membrane</location>
        <topology evidence="2">Peripheral membrane protein</topology>
    </subcellularLocation>
</comment>
<keyword evidence="6 13" id="KW-0132">Cell division</keyword>
<dbReference type="PANTHER" id="PTHR24220:SF470">
    <property type="entry name" value="CELL DIVISION ATP-BINDING PROTEIN FTSE"/>
    <property type="match status" value="1"/>
</dbReference>
<dbReference type="RefSeq" id="WP_135278435.1">
    <property type="nucleotide sequence ID" value="NZ_PQVH01000012.1"/>
</dbReference>
<dbReference type="Proteomes" id="UP000297706">
    <property type="component" value="Unassembled WGS sequence"/>
</dbReference>
<keyword evidence="8 13" id="KW-0067">ATP-binding</keyword>
<dbReference type="NCBIfam" id="TIGR02673">
    <property type="entry name" value="FtsE"/>
    <property type="match status" value="1"/>
</dbReference>
<dbReference type="GO" id="GO:0005524">
    <property type="term" value="F:ATP binding"/>
    <property type="evidence" value="ECO:0007669"/>
    <property type="project" value="UniProtKB-UniRule"/>
</dbReference>
<dbReference type="SUPFAM" id="SSF52540">
    <property type="entry name" value="P-loop containing nucleoside triphosphate hydrolases"/>
    <property type="match status" value="1"/>
</dbReference>
<dbReference type="AlphaFoldDB" id="A0A4Y9VQ47"/>
<keyword evidence="11 13" id="KW-0472">Membrane</keyword>
<comment type="function">
    <text evidence="1">Part of the ABC transporter FtsEX involved in cellular division. Important for assembly or stability of the septal ring.</text>
</comment>
<evidence type="ECO:0000256" key="4">
    <source>
        <dbReference type="ARBA" id="ARBA00020019"/>
    </source>
</evidence>
<dbReference type="InterPro" id="IPR017871">
    <property type="entry name" value="ABC_transporter-like_CS"/>
</dbReference>
<keyword evidence="7 13" id="KW-0547">Nucleotide-binding</keyword>
<evidence type="ECO:0000313" key="16">
    <source>
        <dbReference type="Proteomes" id="UP000297706"/>
    </source>
</evidence>
<keyword evidence="10" id="KW-0029">Amino-acid transport</keyword>
<dbReference type="InterPro" id="IPR003593">
    <property type="entry name" value="AAA+_ATPase"/>
</dbReference>